<evidence type="ECO:0008006" key="6">
    <source>
        <dbReference type="Google" id="ProtNLM"/>
    </source>
</evidence>
<sequence length="408" mass="45769">MSQNSTQFYDTEKGPLQPTIDIKNDQDETEDGEISEAPETSEWEPITFSLLPFPCHLHKQSNILYDPSTRVYCTWDPQRNAWTIMEPTAQTIQNQSPIIRLVVITTSLKDFSPDQIICIDTINPETSNISFQLGRDEGHLFLRELSVSRSHATIFSQRVLCPVYGGWTDYVYICDLGSTQGTFVDGERVADAKEKGKLKRLVHDTKLVIGSTEFKVHVHREWPCAGCKTTSSNLVQTHSSIKTFSSKAKEAPQTGNVSIVNTHKAELNNLKRTLLGTTKTGATTYDSVQSEYLDRSSIRRKLFENHNEPFNNQGVVESQVVNSSRLSSQQQQQHVLEHLYNQHIENESTSDIMIEEDTASRVAGVGEAMLSKLGWKEGSGLGKREDSIKEPIQVQKKEGNFGLGFGSK</sequence>
<dbReference type="PROSITE" id="PS50174">
    <property type="entry name" value="G_PATCH"/>
    <property type="match status" value="1"/>
</dbReference>
<organism evidence="4 5">
    <name type="scientific">Rhizoclosmatium globosum</name>
    <dbReference type="NCBI Taxonomy" id="329046"/>
    <lineage>
        <taxon>Eukaryota</taxon>
        <taxon>Fungi</taxon>
        <taxon>Fungi incertae sedis</taxon>
        <taxon>Chytridiomycota</taxon>
        <taxon>Chytridiomycota incertae sedis</taxon>
        <taxon>Chytridiomycetes</taxon>
        <taxon>Chytridiales</taxon>
        <taxon>Chytriomycetaceae</taxon>
        <taxon>Rhizoclosmatium</taxon>
    </lineage>
</organism>
<dbReference type="PANTHER" id="PTHR23106">
    <property type="entry name" value="ANGIOGENIC FACTOR WITH G PATCH AND FHA DOMAINS 1"/>
    <property type="match status" value="1"/>
</dbReference>
<keyword evidence="5" id="KW-1185">Reference proteome</keyword>
<dbReference type="SUPFAM" id="SSF49879">
    <property type="entry name" value="SMAD/FHA domain"/>
    <property type="match status" value="1"/>
</dbReference>
<dbReference type="SMART" id="SM00443">
    <property type="entry name" value="G_patch"/>
    <property type="match status" value="1"/>
</dbReference>
<dbReference type="PROSITE" id="PS50006">
    <property type="entry name" value="FHA_DOMAIN"/>
    <property type="match status" value="1"/>
</dbReference>
<dbReference type="STRING" id="329046.A0A1Y2CQY6"/>
<protein>
    <recommendedName>
        <fullName evidence="6">SMAD/FHA domain-containing protein</fullName>
    </recommendedName>
</protein>
<feature type="compositionally biased region" description="Acidic residues" evidence="1">
    <location>
        <begin position="27"/>
        <end position="41"/>
    </location>
</feature>
<dbReference type="InterPro" id="IPR008984">
    <property type="entry name" value="SMAD_FHA_dom_sf"/>
</dbReference>
<dbReference type="Pfam" id="PF01585">
    <property type="entry name" value="G-patch"/>
    <property type="match status" value="1"/>
</dbReference>
<dbReference type="InterPro" id="IPR000253">
    <property type="entry name" value="FHA_dom"/>
</dbReference>
<evidence type="ECO:0000313" key="5">
    <source>
        <dbReference type="Proteomes" id="UP000193642"/>
    </source>
</evidence>
<dbReference type="Pfam" id="PF00498">
    <property type="entry name" value="FHA"/>
    <property type="match status" value="1"/>
</dbReference>
<dbReference type="SMART" id="SM00240">
    <property type="entry name" value="FHA"/>
    <property type="match status" value="1"/>
</dbReference>
<proteinExistence type="predicted"/>
<dbReference type="AlphaFoldDB" id="A0A1Y2CQY6"/>
<dbReference type="EMBL" id="MCGO01000009">
    <property type="protein sequence ID" value="ORY49448.1"/>
    <property type="molecule type" value="Genomic_DNA"/>
</dbReference>
<name>A0A1Y2CQY6_9FUNG</name>
<accession>A0A1Y2CQY6</accession>
<evidence type="ECO:0000259" key="3">
    <source>
        <dbReference type="PROSITE" id="PS50174"/>
    </source>
</evidence>
<dbReference type="InterPro" id="IPR053027">
    <property type="entry name" value="AGGF1"/>
</dbReference>
<dbReference type="Gene3D" id="2.60.200.20">
    <property type="match status" value="1"/>
</dbReference>
<dbReference type="PANTHER" id="PTHR23106:SF24">
    <property type="entry name" value="ANGIOGENIC FACTOR WITH G PATCH AND FHA DOMAINS 1"/>
    <property type="match status" value="1"/>
</dbReference>
<evidence type="ECO:0000313" key="4">
    <source>
        <dbReference type="EMBL" id="ORY49448.1"/>
    </source>
</evidence>
<dbReference type="OrthoDB" id="21470at2759"/>
<evidence type="ECO:0000256" key="1">
    <source>
        <dbReference type="SAM" id="MobiDB-lite"/>
    </source>
</evidence>
<feature type="domain" description="G-patch" evidence="3">
    <location>
        <begin position="362"/>
        <end position="408"/>
    </location>
</feature>
<comment type="caution">
    <text evidence="4">The sequence shown here is derived from an EMBL/GenBank/DDBJ whole genome shotgun (WGS) entry which is preliminary data.</text>
</comment>
<dbReference type="InterPro" id="IPR000467">
    <property type="entry name" value="G_patch_dom"/>
</dbReference>
<dbReference type="GO" id="GO:0003676">
    <property type="term" value="F:nucleic acid binding"/>
    <property type="evidence" value="ECO:0007669"/>
    <property type="project" value="InterPro"/>
</dbReference>
<evidence type="ECO:0000259" key="2">
    <source>
        <dbReference type="PROSITE" id="PS50006"/>
    </source>
</evidence>
<reference evidence="4 5" key="1">
    <citation type="submission" date="2016-07" db="EMBL/GenBank/DDBJ databases">
        <title>Pervasive Adenine N6-methylation of Active Genes in Fungi.</title>
        <authorList>
            <consortium name="DOE Joint Genome Institute"/>
            <person name="Mondo S.J."/>
            <person name="Dannebaum R.O."/>
            <person name="Kuo R.C."/>
            <person name="Labutti K."/>
            <person name="Haridas S."/>
            <person name="Kuo A."/>
            <person name="Salamov A."/>
            <person name="Ahrendt S.R."/>
            <person name="Lipzen A."/>
            <person name="Sullivan W."/>
            <person name="Andreopoulos W.B."/>
            <person name="Clum A."/>
            <person name="Lindquist E."/>
            <person name="Daum C."/>
            <person name="Ramamoorthy G.K."/>
            <person name="Gryganskyi A."/>
            <person name="Culley D."/>
            <person name="Magnuson J.K."/>
            <person name="James T.Y."/>
            <person name="O'Malley M.A."/>
            <person name="Stajich J.E."/>
            <person name="Spatafora J.W."/>
            <person name="Visel A."/>
            <person name="Grigoriev I.V."/>
        </authorList>
    </citation>
    <scope>NUCLEOTIDE SEQUENCE [LARGE SCALE GENOMIC DNA]</scope>
    <source>
        <strain evidence="4 5">JEL800</strain>
    </source>
</reference>
<gene>
    <name evidence="4" type="ORF">BCR33DRAFT_763225</name>
</gene>
<dbReference type="Proteomes" id="UP000193642">
    <property type="component" value="Unassembled WGS sequence"/>
</dbReference>
<feature type="domain" description="FHA" evidence="2">
    <location>
        <begin position="131"/>
        <end position="189"/>
    </location>
</feature>
<feature type="region of interest" description="Disordered" evidence="1">
    <location>
        <begin position="1"/>
        <end position="41"/>
    </location>
</feature>